<keyword evidence="1" id="KW-0812">Transmembrane</keyword>
<organism evidence="2">
    <name type="scientific">bioreactor metagenome</name>
    <dbReference type="NCBI Taxonomy" id="1076179"/>
    <lineage>
        <taxon>unclassified sequences</taxon>
        <taxon>metagenomes</taxon>
        <taxon>ecological metagenomes</taxon>
    </lineage>
</organism>
<dbReference type="AlphaFoldDB" id="A0A645FG84"/>
<evidence type="ECO:0008006" key="3">
    <source>
        <dbReference type="Google" id="ProtNLM"/>
    </source>
</evidence>
<accession>A0A645FG84</accession>
<gene>
    <name evidence="2" type="ORF">SDC9_158807</name>
</gene>
<keyword evidence="1" id="KW-1133">Transmembrane helix</keyword>
<feature type="transmembrane region" description="Helical" evidence="1">
    <location>
        <begin position="20"/>
        <end position="52"/>
    </location>
</feature>
<name>A0A645FG84_9ZZZZ</name>
<dbReference type="Pfam" id="PF19601">
    <property type="entry name" value="DUF6106"/>
    <property type="match status" value="1"/>
</dbReference>
<sequence>MSDYYTEQLVKKQAGMKDIVIKAALVAVTIVSVLIVFLFPFGIILPVLAVILDVLMFRRLNVEYEYLFVNGDLDIDKIMNKAKRKRMFSANVNDLEILAPADSIEVRQYQKAKTYNYSSGSGQAALYALVVSERGEQKKIIFEPNDTIVEGFYMMAPRKVVRK</sequence>
<evidence type="ECO:0000313" key="2">
    <source>
        <dbReference type="EMBL" id="MPN11504.1"/>
    </source>
</evidence>
<dbReference type="EMBL" id="VSSQ01057721">
    <property type="protein sequence ID" value="MPN11504.1"/>
    <property type="molecule type" value="Genomic_DNA"/>
</dbReference>
<dbReference type="InterPro" id="IPR046088">
    <property type="entry name" value="DUF6106"/>
</dbReference>
<reference evidence="2" key="1">
    <citation type="submission" date="2019-08" db="EMBL/GenBank/DDBJ databases">
        <authorList>
            <person name="Kucharzyk K."/>
            <person name="Murdoch R.W."/>
            <person name="Higgins S."/>
            <person name="Loffler F."/>
        </authorList>
    </citation>
    <scope>NUCLEOTIDE SEQUENCE</scope>
</reference>
<comment type="caution">
    <text evidence="2">The sequence shown here is derived from an EMBL/GenBank/DDBJ whole genome shotgun (WGS) entry which is preliminary data.</text>
</comment>
<keyword evidence="1" id="KW-0472">Membrane</keyword>
<evidence type="ECO:0000256" key="1">
    <source>
        <dbReference type="SAM" id="Phobius"/>
    </source>
</evidence>
<protein>
    <recommendedName>
        <fullName evidence="3">Bacterial Pleckstrin homology domain-containing protein</fullName>
    </recommendedName>
</protein>
<proteinExistence type="predicted"/>